<dbReference type="Proteomes" id="UP000298138">
    <property type="component" value="Unassembled WGS sequence"/>
</dbReference>
<keyword evidence="11" id="KW-1185">Reference proteome</keyword>
<feature type="region of interest" description="Disordered" evidence="8">
    <location>
        <begin position="169"/>
        <end position="198"/>
    </location>
</feature>
<feature type="region of interest" description="Disordered" evidence="8">
    <location>
        <begin position="329"/>
        <end position="351"/>
    </location>
</feature>
<dbReference type="Gene3D" id="4.10.1000.40">
    <property type="match status" value="1"/>
</dbReference>
<dbReference type="Gene3D" id="1.10.340.40">
    <property type="entry name" value="Nuclear abundant poly(A) RNA-bind protein 2, N-terminal domain"/>
    <property type="match status" value="1"/>
</dbReference>
<dbReference type="Pfam" id="PF14608">
    <property type="entry name" value="zf-CCCH_2"/>
    <property type="match status" value="3"/>
</dbReference>
<feature type="compositionally biased region" description="Basic and acidic residues" evidence="8">
    <location>
        <begin position="546"/>
        <end position="557"/>
    </location>
</feature>
<feature type="compositionally biased region" description="Polar residues" evidence="8">
    <location>
        <begin position="96"/>
        <end position="112"/>
    </location>
</feature>
<gene>
    <name evidence="10" type="ORF">EX30DRAFT_322233</name>
</gene>
<dbReference type="InterPro" id="IPR040366">
    <property type="entry name" value="Nab2/ZC3H14"/>
</dbReference>
<organism evidence="10 11">
    <name type="scientific">Ascodesmis nigricans</name>
    <dbReference type="NCBI Taxonomy" id="341454"/>
    <lineage>
        <taxon>Eukaryota</taxon>
        <taxon>Fungi</taxon>
        <taxon>Dikarya</taxon>
        <taxon>Ascomycota</taxon>
        <taxon>Pezizomycotina</taxon>
        <taxon>Pezizomycetes</taxon>
        <taxon>Pezizales</taxon>
        <taxon>Ascodesmidaceae</taxon>
        <taxon>Ascodesmis</taxon>
    </lineage>
</organism>
<dbReference type="Pfam" id="PF22683">
    <property type="entry name" value="Nab2-like_zf-CCCH"/>
    <property type="match status" value="1"/>
</dbReference>
<reference evidence="10 11" key="1">
    <citation type="submission" date="2019-04" db="EMBL/GenBank/DDBJ databases">
        <title>Comparative genomics and transcriptomics to analyze fruiting body development in filamentous ascomycetes.</title>
        <authorList>
            <consortium name="DOE Joint Genome Institute"/>
            <person name="Lutkenhaus R."/>
            <person name="Traeger S."/>
            <person name="Breuer J."/>
            <person name="Kuo A."/>
            <person name="Lipzen A."/>
            <person name="Pangilinan J."/>
            <person name="Dilworth D."/>
            <person name="Sandor L."/>
            <person name="Poggeler S."/>
            <person name="Barry K."/>
            <person name="Grigoriev I.V."/>
            <person name="Nowrousian M."/>
        </authorList>
    </citation>
    <scope>NUCLEOTIDE SEQUENCE [LARGE SCALE GENOMIC DNA]</scope>
    <source>
        <strain evidence="10 11">CBS 389.68</strain>
    </source>
</reference>
<comment type="similarity">
    <text evidence="2">Belongs to the ZC3H14 family.</text>
</comment>
<keyword evidence="6" id="KW-0862">Zinc</keyword>
<dbReference type="GO" id="GO:0008270">
    <property type="term" value="F:zinc ion binding"/>
    <property type="evidence" value="ECO:0007669"/>
    <property type="project" value="UniProtKB-KW"/>
</dbReference>
<dbReference type="GO" id="GO:0008143">
    <property type="term" value="F:poly(A) binding"/>
    <property type="evidence" value="ECO:0007669"/>
    <property type="project" value="InterPro"/>
</dbReference>
<comment type="subcellular location">
    <subcellularLocation>
        <location evidence="1">Nucleus</location>
    </subcellularLocation>
</comment>
<dbReference type="InterPro" id="IPR043094">
    <property type="entry name" value="Nab2/ZC3H14_N_sf"/>
</dbReference>
<dbReference type="InParanoid" id="A0A4S2MNK3"/>
<evidence type="ECO:0000256" key="3">
    <source>
        <dbReference type="ARBA" id="ARBA00022723"/>
    </source>
</evidence>
<accession>A0A4S2MNK3</accession>
<feature type="region of interest" description="Disordered" evidence="8">
    <location>
        <begin position="536"/>
        <end position="557"/>
    </location>
</feature>
<dbReference type="STRING" id="341454.A0A4S2MNK3"/>
<keyword evidence="4" id="KW-0677">Repeat</keyword>
<proteinExistence type="inferred from homology"/>
<evidence type="ECO:0000256" key="5">
    <source>
        <dbReference type="ARBA" id="ARBA00022771"/>
    </source>
</evidence>
<name>A0A4S2MNK3_9PEZI</name>
<dbReference type="EMBL" id="ML220139">
    <property type="protein sequence ID" value="TGZ78643.1"/>
    <property type="molecule type" value="Genomic_DNA"/>
</dbReference>
<evidence type="ECO:0000256" key="2">
    <source>
        <dbReference type="ARBA" id="ARBA00008423"/>
    </source>
</evidence>
<evidence type="ECO:0000256" key="4">
    <source>
        <dbReference type="ARBA" id="ARBA00022737"/>
    </source>
</evidence>
<dbReference type="GO" id="GO:0005737">
    <property type="term" value="C:cytoplasm"/>
    <property type="evidence" value="ECO:0007669"/>
    <property type="project" value="TreeGrafter"/>
</dbReference>
<dbReference type="OrthoDB" id="438553at2759"/>
<protein>
    <recommendedName>
        <fullName evidence="9">Nab2-like CCCH zinc finger domain-containing protein</fullName>
    </recommendedName>
</protein>
<keyword evidence="5" id="KW-0863">Zinc-finger</keyword>
<feature type="compositionally biased region" description="Low complexity" evidence="8">
    <location>
        <begin position="334"/>
        <end position="351"/>
    </location>
</feature>
<dbReference type="FunFam" id="1.10.340.40:FF:000001">
    <property type="entry name" value="Nuclear polyadenylated RNA-binding protein nab2"/>
    <property type="match status" value="1"/>
</dbReference>
<evidence type="ECO:0000256" key="7">
    <source>
        <dbReference type="ARBA" id="ARBA00023242"/>
    </source>
</evidence>
<dbReference type="InterPro" id="IPR055046">
    <property type="entry name" value="Nab2-like_Znf-CCCH"/>
</dbReference>
<sequence>MAVSITSPMAEALSHRIQPKLVEIGWSVGEDDSSPLSEYICLMLVNGKSQSQIASELSGDLLGLGQDDSSTIEFAKWLFAQVEEVQRETTGGTGAQGSQPSQNHDVAQTQNGDAHLEQHHFDTEMDMGLENAVDERVPTGPKAMRNPNNNGVGNRRMMTQLNRAMERRPDDRMRPMGGGIDKNRKFENTPRGPMNGRGNMNRFGNNRGGPQHRMHGPGGRNNFGNMNAFNAAMTPEQQMQFFQMFQQQTQMMPFPPGPMPPMSGTTNNMRGGGRGYNNGFGMHQHNGPNHHQRGGFQNHNFQNRGPHNNNMNGNNNNSLFERIQAPPLDSAVSTTNTDDTMIDTTPQSDSVDLTLSSSLKHQKPEEIPCKFGTGCTKAECIFGHPTPAAPLNRGILYVSGERCPFGSGCKNRKCTGSHPSPATAPGYQAAGKLDQDCKFFPNCTNPNCQYRHPPMPMCRNFPTCTRPNCHFSHTEIACRYNPCLNPNCTYKHEDGQQQAPPETAGFTGHRVWKANSGGHVSERRFVNELEEELVLPGQGEEGLDTAEMRDEGIDGMA</sequence>
<evidence type="ECO:0000256" key="8">
    <source>
        <dbReference type="SAM" id="MobiDB-lite"/>
    </source>
</evidence>
<keyword evidence="7" id="KW-0539">Nucleus</keyword>
<evidence type="ECO:0000259" key="9">
    <source>
        <dbReference type="Pfam" id="PF22683"/>
    </source>
</evidence>
<dbReference type="AlphaFoldDB" id="A0A4S2MNK3"/>
<dbReference type="Gene3D" id="4.10.1000.30">
    <property type="match status" value="1"/>
</dbReference>
<dbReference type="GO" id="GO:0005634">
    <property type="term" value="C:nucleus"/>
    <property type="evidence" value="ECO:0007669"/>
    <property type="project" value="UniProtKB-SubCell"/>
</dbReference>
<evidence type="ECO:0000256" key="6">
    <source>
        <dbReference type="ARBA" id="ARBA00022833"/>
    </source>
</evidence>
<dbReference type="GO" id="GO:0043488">
    <property type="term" value="P:regulation of mRNA stability"/>
    <property type="evidence" value="ECO:0007669"/>
    <property type="project" value="InterPro"/>
</dbReference>
<evidence type="ECO:0000313" key="10">
    <source>
        <dbReference type="EMBL" id="TGZ78643.1"/>
    </source>
</evidence>
<evidence type="ECO:0000313" key="11">
    <source>
        <dbReference type="Proteomes" id="UP000298138"/>
    </source>
</evidence>
<evidence type="ECO:0000256" key="1">
    <source>
        <dbReference type="ARBA" id="ARBA00004123"/>
    </source>
</evidence>
<dbReference type="PANTHER" id="PTHR14738:SF29">
    <property type="entry name" value="ZINC FINGER CCCH DOMAIN-CONTAINING PROTEIN 14"/>
    <property type="match status" value="1"/>
</dbReference>
<dbReference type="PANTHER" id="PTHR14738">
    <property type="entry name" value="ZINC FINGER CCCH DOMAIN-CONTAINING PROTEIN 14"/>
    <property type="match status" value="1"/>
</dbReference>
<feature type="domain" description="Nab2-like CCCH zinc finger" evidence="9">
    <location>
        <begin position="478"/>
        <end position="497"/>
    </location>
</feature>
<keyword evidence="3" id="KW-0479">Metal-binding</keyword>
<feature type="region of interest" description="Disordered" evidence="8">
    <location>
        <begin position="87"/>
        <end position="112"/>
    </location>
</feature>